<proteinExistence type="inferred from homology"/>
<dbReference type="InterPro" id="IPR016123">
    <property type="entry name" value="Mog1/PsbP_a/b/a-sand"/>
</dbReference>
<dbReference type="STRING" id="329884.A0A4U0XHT6"/>
<evidence type="ECO:0008006" key="6">
    <source>
        <dbReference type="Google" id="ProtNLM"/>
    </source>
</evidence>
<organism evidence="4 5">
    <name type="scientific">Friedmanniomyces simplex</name>
    <dbReference type="NCBI Taxonomy" id="329884"/>
    <lineage>
        <taxon>Eukaryota</taxon>
        <taxon>Fungi</taxon>
        <taxon>Dikarya</taxon>
        <taxon>Ascomycota</taxon>
        <taxon>Pezizomycotina</taxon>
        <taxon>Dothideomycetes</taxon>
        <taxon>Dothideomycetidae</taxon>
        <taxon>Mycosphaerellales</taxon>
        <taxon>Teratosphaeriaceae</taxon>
        <taxon>Friedmanniomyces</taxon>
    </lineage>
</organism>
<accession>A0A4U0XHT6</accession>
<dbReference type="GO" id="GO:0005085">
    <property type="term" value="F:guanyl-nucleotide exchange factor activity"/>
    <property type="evidence" value="ECO:0007669"/>
    <property type="project" value="TreeGrafter"/>
</dbReference>
<evidence type="ECO:0000256" key="1">
    <source>
        <dbReference type="ARBA" id="ARBA00010307"/>
    </source>
</evidence>
<dbReference type="GO" id="GO:0031267">
    <property type="term" value="F:small GTPase binding"/>
    <property type="evidence" value="ECO:0007669"/>
    <property type="project" value="TreeGrafter"/>
</dbReference>
<keyword evidence="3" id="KW-0653">Protein transport</keyword>
<dbReference type="PANTHER" id="PTHR15837">
    <property type="entry name" value="RAN GUANINE NUCLEOTIDE RELEASE FACTOR"/>
    <property type="match status" value="1"/>
</dbReference>
<dbReference type="GO" id="GO:0005634">
    <property type="term" value="C:nucleus"/>
    <property type="evidence" value="ECO:0007669"/>
    <property type="project" value="TreeGrafter"/>
</dbReference>
<dbReference type="GO" id="GO:0006606">
    <property type="term" value="P:protein import into nucleus"/>
    <property type="evidence" value="ECO:0007669"/>
    <property type="project" value="TreeGrafter"/>
</dbReference>
<dbReference type="InterPro" id="IPR007681">
    <property type="entry name" value="Mog1"/>
</dbReference>
<dbReference type="AlphaFoldDB" id="A0A4U0XHT6"/>
<name>A0A4U0XHT6_9PEZI</name>
<evidence type="ECO:0000256" key="2">
    <source>
        <dbReference type="ARBA" id="ARBA00022448"/>
    </source>
</evidence>
<sequence>MTTTTTTPQSYLPASLYGGAITCLLPSTFTDVSDLRQVPDNQEVYLDKDGFTSIVVEILERVERGSDREALEWHLKDLVEEDAGESKVWGMSEARMGKMGDTTPAYTLLATSPPGAKQRGRANEPAFIGILLLLVRLVEQKTDILVAVNVPHITGNYEPGDVDLEKGRWGGLLEMGLQIREKVMASLEVRDWGLFVQE</sequence>
<dbReference type="Pfam" id="PF04603">
    <property type="entry name" value="Mog1"/>
    <property type="match status" value="1"/>
</dbReference>
<evidence type="ECO:0000313" key="5">
    <source>
        <dbReference type="Proteomes" id="UP000309340"/>
    </source>
</evidence>
<dbReference type="OrthoDB" id="10255285at2759"/>
<dbReference type="EMBL" id="NAJQ01000208">
    <property type="protein sequence ID" value="TKA74943.1"/>
    <property type="molecule type" value="Genomic_DNA"/>
</dbReference>
<dbReference type="Proteomes" id="UP000309340">
    <property type="component" value="Unassembled WGS sequence"/>
</dbReference>
<evidence type="ECO:0000256" key="3">
    <source>
        <dbReference type="ARBA" id="ARBA00022927"/>
    </source>
</evidence>
<dbReference type="Gene3D" id="3.40.1000.10">
    <property type="entry name" value="Mog1/PsbP, alpha/beta/alpha sandwich"/>
    <property type="match status" value="1"/>
</dbReference>
<evidence type="ECO:0000313" key="4">
    <source>
        <dbReference type="EMBL" id="TKA74943.1"/>
    </source>
</evidence>
<dbReference type="PANTHER" id="PTHR15837:SF0">
    <property type="entry name" value="RAN GUANINE NUCLEOTIDE RELEASE FACTOR"/>
    <property type="match status" value="1"/>
</dbReference>
<keyword evidence="2" id="KW-0813">Transport</keyword>
<reference evidence="4 5" key="1">
    <citation type="submission" date="2017-03" db="EMBL/GenBank/DDBJ databases">
        <title>Genomes of endolithic fungi from Antarctica.</title>
        <authorList>
            <person name="Coleine C."/>
            <person name="Masonjones S."/>
            <person name="Stajich J.E."/>
        </authorList>
    </citation>
    <scope>NUCLEOTIDE SEQUENCE [LARGE SCALE GENOMIC DNA]</scope>
    <source>
        <strain evidence="4 5">CCFEE 5184</strain>
    </source>
</reference>
<protein>
    <recommendedName>
        <fullName evidence="6">Ran guanine nucleotide release factor</fullName>
    </recommendedName>
</protein>
<comment type="caution">
    <text evidence="4">The sequence shown here is derived from an EMBL/GenBank/DDBJ whole genome shotgun (WGS) entry which is preliminary data.</text>
</comment>
<dbReference type="SUPFAM" id="SSF55724">
    <property type="entry name" value="Mog1p/PsbP-like"/>
    <property type="match status" value="1"/>
</dbReference>
<keyword evidence="5" id="KW-1185">Reference proteome</keyword>
<comment type="similarity">
    <text evidence="1">Belongs to the MOG1 family.</text>
</comment>
<gene>
    <name evidence="4" type="ORF">B0A55_04946</name>
</gene>